<accession>A0ABP7XKB2</accession>
<organism evidence="1 2">
    <name type="scientific">Nocardioides fonticola</name>
    <dbReference type="NCBI Taxonomy" id="450363"/>
    <lineage>
        <taxon>Bacteria</taxon>
        <taxon>Bacillati</taxon>
        <taxon>Actinomycetota</taxon>
        <taxon>Actinomycetes</taxon>
        <taxon>Propionibacteriales</taxon>
        <taxon>Nocardioidaceae</taxon>
        <taxon>Nocardioides</taxon>
    </lineage>
</organism>
<dbReference type="Pfam" id="PF13469">
    <property type="entry name" value="Sulfotransfer_3"/>
    <property type="match status" value="1"/>
</dbReference>
<dbReference type="SUPFAM" id="SSF52540">
    <property type="entry name" value="P-loop containing nucleoside triphosphate hydrolases"/>
    <property type="match status" value="1"/>
</dbReference>
<dbReference type="RefSeq" id="WP_344733719.1">
    <property type="nucleotide sequence ID" value="NZ_BAAAZH010000017.1"/>
</dbReference>
<dbReference type="Gene3D" id="3.40.50.300">
    <property type="entry name" value="P-loop containing nucleotide triphosphate hydrolases"/>
    <property type="match status" value="1"/>
</dbReference>
<proteinExistence type="predicted"/>
<evidence type="ECO:0000313" key="1">
    <source>
        <dbReference type="EMBL" id="GAA4120778.1"/>
    </source>
</evidence>
<evidence type="ECO:0008006" key="3">
    <source>
        <dbReference type="Google" id="ProtNLM"/>
    </source>
</evidence>
<comment type="caution">
    <text evidence="1">The sequence shown here is derived from an EMBL/GenBank/DDBJ whole genome shotgun (WGS) entry which is preliminary data.</text>
</comment>
<name>A0ABP7XKB2_9ACTN</name>
<dbReference type="EMBL" id="BAAAZH010000017">
    <property type="protein sequence ID" value="GAA4120778.1"/>
    <property type="molecule type" value="Genomic_DNA"/>
</dbReference>
<dbReference type="Proteomes" id="UP001501495">
    <property type="component" value="Unassembled WGS sequence"/>
</dbReference>
<keyword evidence="2" id="KW-1185">Reference proteome</keyword>
<reference evidence="2" key="1">
    <citation type="journal article" date="2019" name="Int. J. Syst. Evol. Microbiol.">
        <title>The Global Catalogue of Microorganisms (GCM) 10K type strain sequencing project: providing services to taxonomists for standard genome sequencing and annotation.</title>
        <authorList>
            <consortium name="The Broad Institute Genomics Platform"/>
            <consortium name="The Broad Institute Genome Sequencing Center for Infectious Disease"/>
            <person name="Wu L."/>
            <person name="Ma J."/>
        </authorList>
    </citation>
    <scope>NUCLEOTIDE SEQUENCE [LARGE SCALE GENOMIC DNA]</scope>
    <source>
        <strain evidence="2">JCM 16703</strain>
    </source>
</reference>
<evidence type="ECO:0000313" key="2">
    <source>
        <dbReference type="Proteomes" id="UP001501495"/>
    </source>
</evidence>
<gene>
    <name evidence="1" type="ORF">GCM10022215_24810</name>
</gene>
<protein>
    <recommendedName>
        <fullName evidence="3">Sulfotransferase family protein</fullName>
    </recommendedName>
</protein>
<dbReference type="InterPro" id="IPR027417">
    <property type="entry name" value="P-loop_NTPase"/>
</dbReference>
<sequence>MLDHLQLPDDLVPGAVVMSEAEAPAVRAERDAVRRRLVLVAGSGRSGTSLMAGILRQVGLHVPQPEVPADHTNPKGFAEPQWAVDFHDLLLRRVNVQVGDARPQAWFETGRAGAREANRAELTEWLAAEFAGADTLVVKDPRIAWFLSMWRVAALRCGAETAVVSMIRHPAEVVASKGTYYGGRLGDIHRLAGWTNLMLFTERASRHTPRAFVRYDDLLTDWTRTVTGVGDLLDLTEIKHASTQRMQEIHDFVDPDLHRVRRTWDDLDVPAGLREIADATWVELNRMADPGHDTAAAHARFDELRAAYATLYGEAEALAAASIEAAGPAFLRATRAARASAAEAAAQAAYDAASPPRKAYLRARRVAGRVRRRWRERRELRAGLRAEAEA</sequence>